<proteinExistence type="predicted"/>
<dbReference type="Gene3D" id="3.30.2310.20">
    <property type="entry name" value="RelE-like"/>
    <property type="match status" value="1"/>
</dbReference>
<evidence type="ECO:0000313" key="3">
    <source>
        <dbReference type="Proteomes" id="UP000029629"/>
    </source>
</evidence>
<dbReference type="InterPro" id="IPR052747">
    <property type="entry name" value="TA_system_RelE_toxin"/>
</dbReference>
<reference evidence="2 3" key="1">
    <citation type="submission" date="2014-07" db="EMBL/GenBank/DDBJ databases">
        <authorList>
            <person name="McCorrison J."/>
            <person name="Sanka R."/>
            <person name="Torralba M."/>
            <person name="Gillis M."/>
            <person name="Haft D.H."/>
            <person name="Methe B."/>
            <person name="Sutton G."/>
            <person name="Nelson K.E."/>
        </authorList>
    </citation>
    <scope>NUCLEOTIDE SEQUENCE [LARGE SCALE GENOMIC DNA]</scope>
    <source>
        <strain evidence="2 3">DNF00040</strain>
    </source>
</reference>
<dbReference type="SUPFAM" id="SSF143011">
    <property type="entry name" value="RelE-like"/>
    <property type="match status" value="1"/>
</dbReference>
<name>A0A095YS63_9BURK</name>
<dbReference type="PANTHER" id="PTHR38813">
    <property type="match status" value="1"/>
</dbReference>
<accession>A0A095YS63</accession>
<keyword evidence="1" id="KW-1277">Toxin-antitoxin system</keyword>
<sequence length="84" mass="10061">MFKINWVRKAAKQLAKLDRREQQRIISAVDTLMDLPNARNVKQLINHQYGYRLRVGQYRVLFDADVIIRIVDIQEVKKRDDTTY</sequence>
<dbReference type="EMBL" id="JRNI01000117">
    <property type="protein sequence ID" value="KGF25036.1"/>
    <property type="molecule type" value="Genomic_DNA"/>
</dbReference>
<comment type="caution">
    <text evidence="2">The sequence shown here is derived from an EMBL/GenBank/DDBJ whole genome shotgun (WGS) entry which is preliminary data.</text>
</comment>
<dbReference type="AlphaFoldDB" id="A0A095YS63"/>
<gene>
    <name evidence="2" type="ORF">HMPREF2130_11615</name>
</gene>
<dbReference type="eggNOG" id="COG2026">
    <property type="taxonomic scope" value="Bacteria"/>
</dbReference>
<dbReference type="PANTHER" id="PTHR38813:SF1">
    <property type="entry name" value="TOXIN RELE1-RELATED"/>
    <property type="match status" value="1"/>
</dbReference>
<protein>
    <submittedName>
        <fullName evidence="2">Cytotoxic translational repressor of toxin-antitoxin stability system</fullName>
    </submittedName>
</protein>
<dbReference type="OrthoDB" id="5570653at2"/>
<organism evidence="2 3">
    <name type="scientific">Oligella urethralis DNF00040</name>
    <dbReference type="NCBI Taxonomy" id="1401065"/>
    <lineage>
        <taxon>Bacteria</taxon>
        <taxon>Pseudomonadati</taxon>
        <taxon>Pseudomonadota</taxon>
        <taxon>Betaproteobacteria</taxon>
        <taxon>Burkholderiales</taxon>
        <taxon>Alcaligenaceae</taxon>
        <taxon>Oligella</taxon>
    </lineage>
</organism>
<evidence type="ECO:0000313" key="2">
    <source>
        <dbReference type="EMBL" id="KGF25036.1"/>
    </source>
</evidence>
<dbReference type="InterPro" id="IPR035093">
    <property type="entry name" value="RelE/ParE_toxin_dom_sf"/>
</dbReference>
<keyword evidence="3" id="KW-1185">Reference proteome</keyword>
<dbReference type="Proteomes" id="UP000029629">
    <property type="component" value="Unassembled WGS sequence"/>
</dbReference>
<evidence type="ECO:0000256" key="1">
    <source>
        <dbReference type="ARBA" id="ARBA00022649"/>
    </source>
</evidence>
<dbReference type="RefSeq" id="WP_036561284.1">
    <property type="nucleotide sequence ID" value="NZ_JRNI01000117.1"/>
</dbReference>
<dbReference type="Pfam" id="PF05016">
    <property type="entry name" value="ParE_toxin"/>
    <property type="match status" value="1"/>
</dbReference>
<dbReference type="InterPro" id="IPR007712">
    <property type="entry name" value="RelE/ParE_toxin"/>
</dbReference>